<keyword evidence="2" id="KW-1185">Reference proteome</keyword>
<accession>A0ABR6Z820</accession>
<name>A0ABR6Z820_9BURK</name>
<evidence type="ECO:0000313" key="1">
    <source>
        <dbReference type="EMBL" id="MBC3907337.1"/>
    </source>
</evidence>
<comment type="caution">
    <text evidence="1">The sequence shown here is derived from an EMBL/GenBank/DDBJ whole genome shotgun (WGS) entry which is preliminary data.</text>
</comment>
<reference evidence="1 2" key="1">
    <citation type="submission" date="2020-08" db="EMBL/GenBank/DDBJ databases">
        <title>Novel species isolated from subtropical streams in China.</title>
        <authorList>
            <person name="Lu H."/>
        </authorList>
    </citation>
    <scope>NUCLEOTIDE SEQUENCE [LARGE SCALE GENOMIC DNA]</scope>
    <source>
        <strain evidence="1 2">NL8W</strain>
    </source>
</reference>
<dbReference type="RefSeq" id="WP_186952762.1">
    <property type="nucleotide sequence ID" value="NZ_JACOFX010000002.1"/>
</dbReference>
<gene>
    <name evidence="1" type="ORF">H8L47_07160</name>
</gene>
<dbReference type="EMBL" id="JACOFX010000002">
    <property type="protein sequence ID" value="MBC3907337.1"/>
    <property type="molecule type" value="Genomic_DNA"/>
</dbReference>
<proteinExistence type="predicted"/>
<organism evidence="1 2">
    <name type="scientific">Undibacterium umbellatum</name>
    <dbReference type="NCBI Taxonomy" id="2762300"/>
    <lineage>
        <taxon>Bacteria</taxon>
        <taxon>Pseudomonadati</taxon>
        <taxon>Pseudomonadota</taxon>
        <taxon>Betaproteobacteria</taxon>
        <taxon>Burkholderiales</taxon>
        <taxon>Oxalobacteraceae</taxon>
        <taxon>Undibacterium</taxon>
    </lineage>
</organism>
<sequence length="68" mass="7494">MTTAKVLGQFVRVGSDVGVIVGYYGMPDVPEDHYAIWYGQLAADGVTPSARTVPVEHCVLVDKHEFYH</sequence>
<dbReference type="Proteomes" id="UP000646911">
    <property type="component" value="Unassembled WGS sequence"/>
</dbReference>
<evidence type="ECO:0000313" key="2">
    <source>
        <dbReference type="Proteomes" id="UP000646911"/>
    </source>
</evidence>
<protein>
    <submittedName>
        <fullName evidence="1">Uncharacterized protein</fullName>
    </submittedName>
</protein>